<gene>
    <name evidence="2" type="primary">ccmA</name>
    <name evidence="2" type="ORF">HMPREF9153_1487</name>
</gene>
<protein>
    <submittedName>
        <fullName evidence="2">Heme exporter protein CcmA</fullName>
    </submittedName>
</protein>
<feature type="compositionally biased region" description="Basic and acidic residues" evidence="1">
    <location>
        <begin position="7"/>
        <end position="20"/>
    </location>
</feature>
<organism evidence="2 3">
    <name type="scientific">Cutibacterium avidum ATCC 25577</name>
    <dbReference type="NCBI Taxonomy" id="997355"/>
    <lineage>
        <taxon>Bacteria</taxon>
        <taxon>Bacillati</taxon>
        <taxon>Actinomycetota</taxon>
        <taxon>Actinomycetes</taxon>
        <taxon>Propionibacteriales</taxon>
        <taxon>Propionibacteriaceae</taxon>
        <taxon>Cutibacterium</taxon>
    </lineage>
</organism>
<sequence length="62" mass="6698">MNPGRSRHCDAIEAKSDQNRAHLPRPGWDHIATHVRGVRDCEDTGPGDAAASPTMEHDGPTV</sequence>
<feature type="region of interest" description="Disordered" evidence="1">
    <location>
        <begin position="39"/>
        <end position="62"/>
    </location>
</feature>
<comment type="caution">
    <text evidence="2">The sequence shown here is derived from an EMBL/GenBank/DDBJ whole genome shotgun (WGS) entry which is preliminary data.</text>
</comment>
<dbReference type="EMBL" id="AGBA01000013">
    <property type="protein sequence ID" value="EGY77944.1"/>
    <property type="molecule type" value="Genomic_DNA"/>
</dbReference>
<dbReference type="AlphaFoldDB" id="G4CY80"/>
<dbReference type="Proteomes" id="UP000005332">
    <property type="component" value="Unassembled WGS sequence"/>
</dbReference>
<evidence type="ECO:0000256" key="1">
    <source>
        <dbReference type="SAM" id="MobiDB-lite"/>
    </source>
</evidence>
<feature type="region of interest" description="Disordered" evidence="1">
    <location>
        <begin position="1"/>
        <end position="27"/>
    </location>
</feature>
<dbReference type="HOGENOM" id="CLU_2900568_0_0_11"/>
<evidence type="ECO:0000313" key="3">
    <source>
        <dbReference type="Proteomes" id="UP000005332"/>
    </source>
</evidence>
<proteinExistence type="predicted"/>
<reference evidence="2 3" key="1">
    <citation type="submission" date="2011-06" db="EMBL/GenBank/DDBJ databases">
        <authorList>
            <person name="Muzny D."/>
            <person name="Qin X."/>
            <person name="Deng J."/>
            <person name="Jiang H."/>
            <person name="Liu Y."/>
            <person name="Qu J."/>
            <person name="Song X.-Z."/>
            <person name="Zhang L."/>
            <person name="Thornton R."/>
            <person name="Coyle M."/>
            <person name="Francisco L."/>
            <person name="Jackson L."/>
            <person name="Javaid M."/>
            <person name="Korchina V."/>
            <person name="Kovar C."/>
            <person name="Mata R."/>
            <person name="Mathew T."/>
            <person name="Ngo R."/>
            <person name="Nguyen L."/>
            <person name="Nguyen N."/>
            <person name="Okwuonu G."/>
            <person name="Ongeri F."/>
            <person name="Pham C."/>
            <person name="Simmons D."/>
            <person name="Wilczek-Boney K."/>
            <person name="Hale W."/>
            <person name="Jakkamsetti A."/>
            <person name="Pham P."/>
            <person name="Ruth R."/>
            <person name="San Lucas F."/>
            <person name="Warren J."/>
            <person name="Zhang J."/>
            <person name="Zhao Z."/>
            <person name="Zhou C."/>
            <person name="Zhu D."/>
            <person name="Lee S."/>
            <person name="Bess C."/>
            <person name="Blankenburg K."/>
            <person name="Forbes L."/>
            <person name="Fu Q."/>
            <person name="Gubbala S."/>
            <person name="Hirani K."/>
            <person name="Jayaseelan J.C."/>
            <person name="Lara F."/>
            <person name="Munidasa M."/>
            <person name="Palculict T."/>
            <person name="Patil S."/>
            <person name="Pu L.-L."/>
            <person name="Saada N."/>
            <person name="Tang L."/>
            <person name="Weissenberger G."/>
            <person name="Zhu Y."/>
            <person name="Hemphill L."/>
            <person name="Shang Y."/>
            <person name="Youmans B."/>
            <person name="Ayvaz T."/>
            <person name="Ross M."/>
            <person name="Santibanez J."/>
            <person name="Aqrawi P."/>
            <person name="Gross S."/>
            <person name="Joshi V."/>
            <person name="Fowler G."/>
            <person name="Nazareth L."/>
            <person name="Reid J."/>
            <person name="Worley K."/>
            <person name="Petrosino J."/>
            <person name="Highlander S."/>
            <person name="Gibbs R."/>
        </authorList>
    </citation>
    <scope>NUCLEOTIDE SEQUENCE [LARGE SCALE GENOMIC DNA]</scope>
    <source>
        <strain evidence="2 3">ATCC 25577</strain>
    </source>
</reference>
<accession>G4CY80</accession>
<name>G4CY80_9ACTN</name>
<keyword evidence="3" id="KW-1185">Reference proteome</keyword>
<evidence type="ECO:0000313" key="2">
    <source>
        <dbReference type="EMBL" id="EGY77944.1"/>
    </source>
</evidence>